<accession>A0ABV8FHZ7</accession>
<feature type="compositionally biased region" description="Low complexity" evidence="1">
    <location>
        <begin position="7"/>
        <end position="19"/>
    </location>
</feature>
<sequence>MAESRQPGSSTAPSTAPSTAERRELSRLATALTEYGVWARIIDDGVPFLRVSNPESDYAIEDVSCERRSHDHAFLASFGVYLGSSDSIALTAKKVAWLVGATDR</sequence>
<evidence type="ECO:0000313" key="3">
    <source>
        <dbReference type="Proteomes" id="UP001595847"/>
    </source>
</evidence>
<keyword evidence="3" id="KW-1185">Reference proteome</keyword>
<name>A0ABV8FHZ7_9ACTN</name>
<dbReference type="EMBL" id="JBHSBH010000003">
    <property type="protein sequence ID" value="MFC3994949.1"/>
    <property type="molecule type" value="Genomic_DNA"/>
</dbReference>
<dbReference type="RefSeq" id="WP_378529790.1">
    <property type="nucleotide sequence ID" value="NZ_JBHSBH010000003.1"/>
</dbReference>
<gene>
    <name evidence="2" type="ORF">ACFOVU_03430</name>
</gene>
<proteinExistence type="predicted"/>
<evidence type="ECO:0000313" key="2">
    <source>
        <dbReference type="EMBL" id="MFC3994949.1"/>
    </source>
</evidence>
<evidence type="ECO:0000256" key="1">
    <source>
        <dbReference type="SAM" id="MobiDB-lite"/>
    </source>
</evidence>
<comment type="caution">
    <text evidence="2">The sequence shown here is derived from an EMBL/GenBank/DDBJ whole genome shotgun (WGS) entry which is preliminary data.</text>
</comment>
<dbReference type="Proteomes" id="UP001595847">
    <property type="component" value="Unassembled WGS sequence"/>
</dbReference>
<feature type="region of interest" description="Disordered" evidence="1">
    <location>
        <begin position="1"/>
        <end position="23"/>
    </location>
</feature>
<protein>
    <submittedName>
        <fullName evidence="2">Uncharacterized protein</fullName>
    </submittedName>
</protein>
<reference evidence="3" key="1">
    <citation type="journal article" date="2019" name="Int. J. Syst. Evol. Microbiol.">
        <title>The Global Catalogue of Microorganisms (GCM) 10K type strain sequencing project: providing services to taxonomists for standard genome sequencing and annotation.</title>
        <authorList>
            <consortium name="The Broad Institute Genomics Platform"/>
            <consortium name="The Broad Institute Genome Sequencing Center for Infectious Disease"/>
            <person name="Wu L."/>
            <person name="Ma J."/>
        </authorList>
    </citation>
    <scope>NUCLEOTIDE SEQUENCE [LARGE SCALE GENOMIC DNA]</scope>
    <source>
        <strain evidence="3">TBRC 1826</strain>
    </source>
</reference>
<organism evidence="2 3">
    <name type="scientific">Nocardiopsis sediminis</name>
    <dbReference type="NCBI Taxonomy" id="1778267"/>
    <lineage>
        <taxon>Bacteria</taxon>
        <taxon>Bacillati</taxon>
        <taxon>Actinomycetota</taxon>
        <taxon>Actinomycetes</taxon>
        <taxon>Streptosporangiales</taxon>
        <taxon>Nocardiopsidaceae</taxon>
        <taxon>Nocardiopsis</taxon>
    </lineage>
</organism>